<comment type="caution">
    <text evidence="4">The sequence shown here is derived from an EMBL/GenBank/DDBJ whole genome shotgun (WGS) entry which is preliminary data.</text>
</comment>
<evidence type="ECO:0000313" key="4">
    <source>
        <dbReference type="EMBL" id="OCA82151.1"/>
    </source>
</evidence>
<gene>
    <name evidence="3" type="primary">ureD</name>
    <name evidence="4" type="ORF">A8F95_15780</name>
</gene>
<protein>
    <recommendedName>
        <fullName evidence="3">Urease accessory protein UreD</fullName>
    </recommendedName>
</protein>
<comment type="subunit">
    <text evidence="3">UreD, UreF and UreG form a complex that acts as a GTP-hydrolysis-dependent molecular chaperone, activating the urease apoprotein by helping to assemble the nickel containing metallocenter of UreC. The UreE protein probably delivers the nickel.</text>
</comment>
<reference evidence="5" key="1">
    <citation type="submission" date="2016-05" db="EMBL/GenBank/DDBJ databases">
        <authorList>
            <person name="Liu B."/>
            <person name="Wang J."/>
            <person name="Zhu Y."/>
            <person name="Liu G."/>
            <person name="Chen Q."/>
            <person name="Chen Z."/>
            <person name="Lan J."/>
            <person name="Che J."/>
            <person name="Ge C."/>
            <person name="Shi H."/>
            <person name="Pan Z."/>
            <person name="Liu X."/>
        </authorList>
    </citation>
    <scope>NUCLEOTIDE SEQUENCE [LARGE SCALE GENOMIC DNA]</scope>
    <source>
        <strain evidence="5">FJAT-27215</strain>
    </source>
</reference>
<dbReference type="HAMAP" id="MF_01384">
    <property type="entry name" value="UreD"/>
    <property type="match status" value="1"/>
</dbReference>
<keyword evidence="3" id="KW-0996">Nickel insertion</keyword>
<dbReference type="EMBL" id="MAYT01000030">
    <property type="protein sequence ID" value="OCA82151.1"/>
    <property type="molecule type" value="Genomic_DNA"/>
</dbReference>
<comment type="subcellular location">
    <subcellularLocation>
        <location evidence="3">Cytoplasm</location>
    </subcellularLocation>
</comment>
<dbReference type="PANTHER" id="PTHR33643:SF1">
    <property type="entry name" value="UREASE ACCESSORY PROTEIN D"/>
    <property type="match status" value="1"/>
</dbReference>
<dbReference type="RefSeq" id="WP_065412043.1">
    <property type="nucleotide sequence ID" value="NZ_MAYT01000030.1"/>
</dbReference>
<proteinExistence type="inferred from homology"/>
<keyword evidence="2 3" id="KW-0143">Chaperone</keyword>
<keyword evidence="5" id="KW-1185">Reference proteome</keyword>
<dbReference type="AlphaFoldDB" id="A0A1B9AEA6"/>
<dbReference type="Proteomes" id="UP000092578">
    <property type="component" value="Unassembled WGS sequence"/>
</dbReference>
<organism evidence="4 5">
    <name type="scientific">Pseudobacillus wudalianchiensis</name>
    <dbReference type="NCBI Taxonomy" id="1743143"/>
    <lineage>
        <taxon>Bacteria</taxon>
        <taxon>Bacillati</taxon>
        <taxon>Bacillota</taxon>
        <taxon>Bacilli</taxon>
        <taxon>Bacillales</taxon>
        <taxon>Bacillaceae</taxon>
        <taxon>Pseudobacillus</taxon>
    </lineage>
</organism>
<evidence type="ECO:0000256" key="1">
    <source>
        <dbReference type="ARBA" id="ARBA00007177"/>
    </source>
</evidence>
<comment type="function">
    <text evidence="3">Required for maturation of urease via the functional incorporation of the urease nickel metallocenter.</text>
</comment>
<keyword evidence="3" id="KW-0963">Cytoplasm</keyword>
<evidence type="ECO:0000313" key="5">
    <source>
        <dbReference type="Proteomes" id="UP000092578"/>
    </source>
</evidence>
<dbReference type="Pfam" id="PF01774">
    <property type="entry name" value="UreD"/>
    <property type="match status" value="1"/>
</dbReference>
<sequence>MTVTGEWRGTVSKMKGRNVLAHLKRHFPLTEVEFEGENGELIIYLMSGSPGLFNGDRQRVCCRITDEAHLFLTNPSATELHPSLIEEAIHQTETFQLGENSILEYLPEPLIPFKGANFKGKTSLYMEEGSQAIVSEIITPGRVGRGERFEYKRFASQFEVFWQGELQVWDSFQLEPRMDREGPELFNRYTHIGTLWILSETLSAGDLEYIQHKVIPKLPQLDCYGGASLLPKNGMIIRLLGHSSQELQEAIKICWDYFRQQLFHMQPLEVIK</sequence>
<dbReference type="GO" id="GO:0005737">
    <property type="term" value="C:cytoplasm"/>
    <property type="evidence" value="ECO:0007669"/>
    <property type="project" value="UniProtKB-SubCell"/>
</dbReference>
<comment type="similarity">
    <text evidence="1 3">Belongs to the UreD family.</text>
</comment>
<dbReference type="PANTHER" id="PTHR33643">
    <property type="entry name" value="UREASE ACCESSORY PROTEIN D"/>
    <property type="match status" value="1"/>
</dbReference>
<evidence type="ECO:0000256" key="3">
    <source>
        <dbReference type="HAMAP-Rule" id="MF_01384"/>
    </source>
</evidence>
<dbReference type="InterPro" id="IPR002669">
    <property type="entry name" value="UreD"/>
</dbReference>
<evidence type="ECO:0000256" key="2">
    <source>
        <dbReference type="ARBA" id="ARBA00023186"/>
    </source>
</evidence>
<dbReference type="GO" id="GO:0016151">
    <property type="term" value="F:nickel cation binding"/>
    <property type="evidence" value="ECO:0007669"/>
    <property type="project" value="UniProtKB-UniRule"/>
</dbReference>
<name>A0A1B9AEA6_9BACI</name>
<accession>A0A1B9AEA6</accession>